<evidence type="ECO:0000313" key="11">
    <source>
        <dbReference type="Proteomes" id="UP001295444"/>
    </source>
</evidence>
<evidence type="ECO:0000256" key="1">
    <source>
        <dbReference type="ARBA" id="ARBA00004888"/>
    </source>
</evidence>
<dbReference type="InterPro" id="IPR022672">
    <property type="entry name" value="Hexokinase_N"/>
</dbReference>
<comment type="catalytic activity">
    <reaction evidence="4">
        <text>a D-hexose + ATP = a D-hexose 6-phosphate + ADP + H(+)</text>
        <dbReference type="Rhea" id="RHEA:22740"/>
        <dbReference type="ChEBI" id="CHEBI:4194"/>
        <dbReference type="ChEBI" id="CHEBI:15378"/>
        <dbReference type="ChEBI" id="CHEBI:30616"/>
        <dbReference type="ChEBI" id="CHEBI:229467"/>
        <dbReference type="ChEBI" id="CHEBI:456216"/>
        <dbReference type="EC" id="2.7.1.1"/>
    </reaction>
    <physiologicalReaction direction="left-to-right" evidence="4">
        <dbReference type="Rhea" id="RHEA:22741"/>
    </physiologicalReaction>
</comment>
<dbReference type="GO" id="GO:0006096">
    <property type="term" value="P:glycolytic process"/>
    <property type="evidence" value="ECO:0007669"/>
    <property type="project" value="UniProtKB-KW"/>
</dbReference>
<dbReference type="AlphaFoldDB" id="A0AAD1RT64"/>
<evidence type="ECO:0000256" key="7">
    <source>
        <dbReference type="RuleBase" id="RU362007"/>
    </source>
</evidence>
<evidence type="ECO:0000256" key="4">
    <source>
        <dbReference type="ARBA" id="ARBA00044613"/>
    </source>
</evidence>
<reference evidence="10" key="1">
    <citation type="submission" date="2022-03" db="EMBL/GenBank/DDBJ databases">
        <authorList>
            <person name="Alioto T."/>
            <person name="Alioto T."/>
            <person name="Gomez Garrido J."/>
        </authorList>
    </citation>
    <scope>NUCLEOTIDE SEQUENCE</scope>
</reference>
<dbReference type="GO" id="GO:0005536">
    <property type="term" value="F:D-glucose binding"/>
    <property type="evidence" value="ECO:0007669"/>
    <property type="project" value="InterPro"/>
</dbReference>
<evidence type="ECO:0000259" key="9">
    <source>
        <dbReference type="Pfam" id="PF00349"/>
    </source>
</evidence>
<dbReference type="Proteomes" id="UP001295444">
    <property type="component" value="Chromosome 03"/>
</dbReference>
<organism evidence="10 11">
    <name type="scientific">Pelobates cultripes</name>
    <name type="common">Western spadefoot toad</name>
    <dbReference type="NCBI Taxonomy" id="61616"/>
    <lineage>
        <taxon>Eukaryota</taxon>
        <taxon>Metazoa</taxon>
        <taxon>Chordata</taxon>
        <taxon>Craniata</taxon>
        <taxon>Vertebrata</taxon>
        <taxon>Euteleostomi</taxon>
        <taxon>Amphibia</taxon>
        <taxon>Batrachia</taxon>
        <taxon>Anura</taxon>
        <taxon>Pelobatoidea</taxon>
        <taxon>Pelobatidae</taxon>
        <taxon>Pelobates</taxon>
    </lineage>
</organism>
<feature type="compositionally biased region" description="Low complexity" evidence="8">
    <location>
        <begin position="193"/>
        <end position="217"/>
    </location>
</feature>
<dbReference type="InterPro" id="IPR043129">
    <property type="entry name" value="ATPase_NBD"/>
</dbReference>
<evidence type="ECO:0000256" key="8">
    <source>
        <dbReference type="SAM" id="MobiDB-lite"/>
    </source>
</evidence>
<accession>A0AAD1RT64</accession>
<evidence type="ECO:0000256" key="6">
    <source>
        <dbReference type="ARBA" id="ARBA00048160"/>
    </source>
</evidence>
<dbReference type="Pfam" id="PF00349">
    <property type="entry name" value="Hexokinase_1"/>
    <property type="match status" value="1"/>
</dbReference>
<proteinExistence type="inferred from homology"/>
<dbReference type="Gene3D" id="3.30.420.40">
    <property type="match status" value="2"/>
</dbReference>
<keyword evidence="11" id="KW-1185">Reference proteome</keyword>
<dbReference type="GO" id="GO:0005829">
    <property type="term" value="C:cytosol"/>
    <property type="evidence" value="ECO:0007669"/>
    <property type="project" value="TreeGrafter"/>
</dbReference>
<evidence type="ECO:0000313" key="10">
    <source>
        <dbReference type="EMBL" id="CAH2277361.1"/>
    </source>
</evidence>
<dbReference type="SUPFAM" id="SSF53067">
    <property type="entry name" value="Actin-like ATPase domain"/>
    <property type="match status" value="1"/>
</dbReference>
<dbReference type="GO" id="GO:0005524">
    <property type="term" value="F:ATP binding"/>
    <property type="evidence" value="ECO:0007669"/>
    <property type="project" value="UniProtKB-UniRule"/>
</dbReference>
<comment type="catalytic activity">
    <reaction evidence="6">
        <text>D-glucose + ATP = D-glucose 6-phosphate + ADP + H(+)</text>
        <dbReference type="Rhea" id="RHEA:17825"/>
        <dbReference type="ChEBI" id="CHEBI:4167"/>
        <dbReference type="ChEBI" id="CHEBI:15378"/>
        <dbReference type="ChEBI" id="CHEBI:30616"/>
        <dbReference type="ChEBI" id="CHEBI:61548"/>
        <dbReference type="ChEBI" id="CHEBI:456216"/>
        <dbReference type="EC" id="2.7.1.1"/>
    </reaction>
    <physiologicalReaction direction="left-to-right" evidence="6">
        <dbReference type="Rhea" id="RHEA:17826"/>
    </physiologicalReaction>
</comment>
<dbReference type="GO" id="GO:0001678">
    <property type="term" value="P:intracellular glucose homeostasis"/>
    <property type="evidence" value="ECO:0007669"/>
    <property type="project" value="InterPro"/>
</dbReference>
<keyword evidence="3 7" id="KW-0324">Glycolysis</keyword>
<dbReference type="GO" id="GO:0004340">
    <property type="term" value="F:glucokinase activity"/>
    <property type="evidence" value="ECO:0007669"/>
    <property type="project" value="TreeGrafter"/>
</dbReference>
<comment type="similarity">
    <text evidence="7">Belongs to the hexokinase family.</text>
</comment>
<dbReference type="PANTHER" id="PTHR19443:SF16">
    <property type="entry name" value="HEXOKINASE TYPE 1-RELATED"/>
    <property type="match status" value="1"/>
</dbReference>
<evidence type="ECO:0000256" key="2">
    <source>
        <dbReference type="ARBA" id="ARBA00005028"/>
    </source>
</evidence>
<dbReference type="InterPro" id="IPR001312">
    <property type="entry name" value="Hexokinase"/>
</dbReference>
<gene>
    <name evidence="10" type="ORF">PECUL_23A016978</name>
</gene>
<feature type="domain" description="Hexokinase N-terminal" evidence="9">
    <location>
        <begin position="1"/>
        <end position="108"/>
    </location>
</feature>
<evidence type="ECO:0000256" key="5">
    <source>
        <dbReference type="ARBA" id="ARBA00047905"/>
    </source>
</evidence>
<sequence length="217" mass="24092">MVENLARGLVNNSEKASTLKMLPTNVTSTPDGTEQGTFLVLELKQDTFQISQVKLDGRNNPEIESENFSIPKTQLFEDIASYLATFKKRRNIQDDLPIGFTFPFTFIENMEDENYEPKHITFVNDTVGTMMNCGFNHSDCEAGLIVGVHTGYDADVISACCPAVPLADCWEERTCLCGRWARRGMSTFPCRPSTPTESTTLQSSSSATTPLSVFPRP</sequence>
<comment type="pathway">
    <text evidence="2">Carbohydrate metabolism; hexose metabolism.</text>
</comment>
<keyword evidence="7" id="KW-0547">Nucleotide-binding</keyword>
<protein>
    <recommendedName>
        <fullName evidence="7">Phosphotransferase</fullName>
        <ecNumber evidence="7">2.7.1.-</ecNumber>
    </recommendedName>
</protein>
<evidence type="ECO:0000256" key="3">
    <source>
        <dbReference type="ARBA" id="ARBA00023152"/>
    </source>
</evidence>
<keyword evidence="7" id="KW-0067">ATP-binding</keyword>
<comment type="catalytic activity">
    <reaction evidence="5">
        <text>D-fructose + ATP = D-fructose 6-phosphate + ADP + H(+)</text>
        <dbReference type="Rhea" id="RHEA:16125"/>
        <dbReference type="ChEBI" id="CHEBI:15378"/>
        <dbReference type="ChEBI" id="CHEBI:30616"/>
        <dbReference type="ChEBI" id="CHEBI:37721"/>
        <dbReference type="ChEBI" id="CHEBI:61527"/>
        <dbReference type="ChEBI" id="CHEBI:456216"/>
        <dbReference type="EC" id="2.7.1.1"/>
    </reaction>
    <physiologicalReaction direction="left-to-right" evidence="5">
        <dbReference type="Rhea" id="RHEA:16126"/>
    </physiologicalReaction>
</comment>
<dbReference type="PANTHER" id="PTHR19443">
    <property type="entry name" value="HEXOKINASE"/>
    <property type="match status" value="1"/>
</dbReference>
<name>A0AAD1RT64_PELCU</name>
<dbReference type="GO" id="GO:0005739">
    <property type="term" value="C:mitochondrion"/>
    <property type="evidence" value="ECO:0007669"/>
    <property type="project" value="TreeGrafter"/>
</dbReference>
<keyword evidence="7" id="KW-0418">Kinase</keyword>
<dbReference type="GO" id="GO:0008865">
    <property type="term" value="F:fructokinase activity"/>
    <property type="evidence" value="ECO:0007669"/>
    <property type="project" value="TreeGrafter"/>
</dbReference>
<keyword evidence="7" id="KW-0808">Transferase</keyword>
<feature type="region of interest" description="Disordered" evidence="8">
    <location>
        <begin position="191"/>
        <end position="217"/>
    </location>
</feature>
<dbReference type="GO" id="GO:0006006">
    <property type="term" value="P:glucose metabolic process"/>
    <property type="evidence" value="ECO:0007669"/>
    <property type="project" value="TreeGrafter"/>
</dbReference>
<dbReference type="EC" id="2.7.1.-" evidence="7"/>
<comment type="pathway">
    <text evidence="1">Carbohydrate degradation; glycolysis; D-glyceraldehyde 3-phosphate and glycerone phosphate from D-glucose: step 1/4.</text>
</comment>
<dbReference type="EMBL" id="OW240914">
    <property type="protein sequence ID" value="CAH2277361.1"/>
    <property type="molecule type" value="Genomic_DNA"/>
</dbReference>